<reference evidence="4 5" key="1">
    <citation type="journal article" date="2019" name="Int. J. Syst. Evol. Microbiol.">
        <title>The Global Catalogue of Microorganisms (GCM) 10K type strain sequencing project: providing services to taxonomists for standard genome sequencing and annotation.</title>
        <authorList>
            <consortium name="The Broad Institute Genomics Platform"/>
            <consortium name="The Broad Institute Genome Sequencing Center for Infectious Disease"/>
            <person name="Wu L."/>
            <person name="Ma J."/>
        </authorList>
    </citation>
    <scope>NUCLEOTIDE SEQUENCE [LARGE SCALE GENOMIC DNA]</scope>
    <source>
        <strain evidence="4 5">JCM 14718</strain>
    </source>
</reference>
<dbReference type="InterPro" id="IPR001509">
    <property type="entry name" value="Epimerase_deHydtase"/>
</dbReference>
<dbReference type="Proteomes" id="UP001500618">
    <property type="component" value="Unassembled WGS sequence"/>
</dbReference>
<proteinExistence type="inferred from homology"/>
<dbReference type="PANTHER" id="PTHR11092">
    <property type="entry name" value="SUGAR NUCLEOTIDE EPIMERASE RELATED"/>
    <property type="match status" value="1"/>
</dbReference>
<comment type="similarity">
    <text evidence="1">Belongs to the NAD(P)-dependent epimerase/dehydratase family. SDR39U1 subfamily.</text>
</comment>
<evidence type="ECO:0000313" key="4">
    <source>
        <dbReference type="EMBL" id="GAA1663903.1"/>
    </source>
</evidence>
<dbReference type="Gene3D" id="3.40.50.720">
    <property type="entry name" value="NAD(P)-binding Rossmann-like Domain"/>
    <property type="match status" value="1"/>
</dbReference>
<dbReference type="InterPro" id="IPR036291">
    <property type="entry name" value="NAD(P)-bd_dom_sf"/>
</dbReference>
<dbReference type="InterPro" id="IPR010099">
    <property type="entry name" value="SDR39U1"/>
</dbReference>
<evidence type="ECO:0000256" key="1">
    <source>
        <dbReference type="ARBA" id="ARBA00009353"/>
    </source>
</evidence>
<dbReference type="InterPro" id="IPR013549">
    <property type="entry name" value="DUF1731"/>
</dbReference>
<name>A0ABN2G2V9_9ACTN</name>
<dbReference type="RefSeq" id="WP_344307836.1">
    <property type="nucleotide sequence ID" value="NZ_BAAANY010000004.1"/>
</dbReference>
<dbReference type="EMBL" id="BAAANY010000004">
    <property type="protein sequence ID" value="GAA1663903.1"/>
    <property type="molecule type" value="Genomic_DNA"/>
</dbReference>
<feature type="domain" description="DUF1731" evidence="3">
    <location>
        <begin position="249"/>
        <end position="293"/>
    </location>
</feature>
<gene>
    <name evidence="4" type="ORF">GCM10009765_11690</name>
</gene>
<accession>A0ABN2G2V9</accession>
<dbReference type="NCBIfam" id="TIGR01777">
    <property type="entry name" value="yfcH"/>
    <property type="match status" value="1"/>
</dbReference>
<protein>
    <submittedName>
        <fullName evidence="4">TIGR01777 family oxidoreductase</fullName>
    </submittedName>
</protein>
<keyword evidence="5" id="KW-1185">Reference proteome</keyword>
<dbReference type="Pfam" id="PF08338">
    <property type="entry name" value="DUF1731"/>
    <property type="match status" value="1"/>
</dbReference>
<feature type="domain" description="NAD-dependent epimerase/dehydratase" evidence="2">
    <location>
        <begin position="3"/>
        <end position="221"/>
    </location>
</feature>
<dbReference type="Pfam" id="PF01370">
    <property type="entry name" value="Epimerase"/>
    <property type="match status" value="1"/>
</dbReference>
<dbReference type="SUPFAM" id="SSF51735">
    <property type="entry name" value="NAD(P)-binding Rossmann-fold domains"/>
    <property type="match status" value="1"/>
</dbReference>
<organism evidence="4 5">
    <name type="scientific">Fodinicola feengrottensis</name>
    <dbReference type="NCBI Taxonomy" id="435914"/>
    <lineage>
        <taxon>Bacteria</taxon>
        <taxon>Bacillati</taxon>
        <taxon>Actinomycetota</taxon>
        <taxon>Actinomycetes</taxon>
        <taxon>Mycobacteriales</taxon>
        <taxon>Fodinicola</taxon>
    </lineage>
</organism>
<sequence length="297" mass="31543">MRIVIAGASGLIGTALREAYERDGDTVVRLVRRAPVTPNELRWDPATVDPALLAGADVVINLAGVGIGDHRWTRHHRDAIRESRVVAARTIALAAAAADPAPGVLLSMSGIRFYGIDRGDEVLTETSTPGPAGLLVTVAREWEAATAPAEAAGVRVCYLRPGLVLSRRGGLLPPILRIFRLGIGISVGAGREYWSYLGLTDTVRAIQFLGREPAAAGPYNISSPYPLPNRELMRVLGKMTGARVTVPLPLPLLRLTLGGIATEVFGGLRVLPSRLQEAGFSFTHPDAESTLKAALAD</sequence>
<dbReference type="PANTHER" id="PTHR11092:SF0">
    <property type="entry name" value="EPIMERASE FAMILY PROTEIN SDR39U1"/>
    <property type="match status" value="1"/>
</dbReference>
<evidence type="ECO:0000259" key="3">
    <source>
        <dbReference type="Pfam" id="PF08338"/>
    </source>
</evidence>
<comment type="caution">
    <text evidence="4">The sequence shown here is derived from an EMBL/GenBank/DDBJ whole genome shotgun (WGS) entry which is preliminary data.</text>
</comment>
<evidence type="ECO:0000259" key="2">
    <source>
        <dbReference type="Pfam" id="PF01370"/>
    </source>
</evidence>
<evidence type="ECO:0000313" key="5">
    <source>
        <dbReference type="Proteomes" id="UP001500618"/>
    </source>
</evidence>